<feature type="region of interest" description="Disordered" evidence="1">
    <location>
        <begin position="61"/>
        <end position="88"/>
    </location>
</feature>
<dbReference type="Proteomes" id="UP001596413">
    <property type="component" value="Unassembled WGS sequence"/>
</dbReference>
<keyword evidence="3" id="KW-1185">Reference proteome</keyword>
<dbReference type="RefSeq" id="WP_386414815.1">
    <property type="nucleotide sequence ID" value="NZ_JBHSZO010000019.1"/>
</dbReference>
<proteinExistence type="predicted"/>
<accession>A0ABW2GGM2</accession>
<comment type="caution">
    <text evidence="2">The sequence shown here is derived from an EMBL/GenBank/DDBJ whole genome shotgun (WGS) entry which is preliminary data.</text>
</comment>
<evidence type="ECO:0000313" key="3">
    <source>
        <dbReference type="Proteomes" id="UP001596413"/>
    </source>
</evidence>
<dbReference type="EMBL" id="JBHSZO010000019">
    <property type="protein sequence ID" value="MFC7219244.1"/>
    <property type="molecule type" value="Genomic_DNA"/>
</dbReference>
<organism evidence="2 3">
    <name type="scientific">Streptomyces polyrhachis</name>
    <dbReference type="NCBI Taxonomy" id="1282885"/>
    <lineage>
        <taxon>Bacteria</taxon>
        <taxon>Bacillati</taxon>
        <taxon>Actinomycetota</taxon>
        <taxon>Actinomycetes</taxon>
        <taxon>Kitasatosporales</taxon>
        <taxon>Streptomycetaceae</taxon>
        <taxon>Streptomyces</taxon>
    </lineage>
</organism>
<sequence>MPDPEEPVVRLQAATFRYERAKKATDEARGDLHSAIAAALRAGLKPRAVSVETGLTPEHIRRIAREHGVPPLREPTKTSRRRAEEPQD</sequence>
<reference evidence="3" key="1">
    <citation type="journal article" date="2019" name="Int. J. Syst. Evol. Microbiol.">
        <title>The Global Catalogue of Microorganisms (GCM) 10K type strain sequencing project: providing services to taxonomists for standard genome sequencing and annotation.</title>
        <authorList>
            <consortium name="The Broad Institute Genomics Platform"/>
            <consortium name="The Broad Institute Genome Sequencing Center for Infectious Disease"/>
            <person name="Wu L."/>
            <person name="Ma J."/>
        </authorList>
    </citation>
    <scope>NUCLEOTIDE SEQUENCE [LARGE SCALE GENOMIC DNA]</scope>
    <source>
        <strain evidence="3">CGMCC 1.13681</strain>
    </source>
</reference>
<name>A0ABW2GGM2_9ACTN</name>
<evidence type="ECO:0000256" key="1">
    <source>
        <dbReference type="SAM" id="MobiDB-lite"/>
    </source>
</evidence>
<gene>
    <name evidence="2" type="ORF">ACFQLX_13860</name>
</gene>
<evidence type="ECO:0000313" key="2">
    <source>
        <dbReference type="EMBL" id="MFC7219244.1"/>
    </source>
</evidence>
<protein>
    <submittedName>
        <fullName evidence="2">Uncharacterized protein</fullName>
    </submittedName>
</protein>